<dbReference type="PANTHER" id="PTHR10281:SF76">
    <property type="entry name" value="CALCUTTA CUP-RELATED"/>
    <property type="match status" value="1"/>
</dbReference>
<protein>
    <submittedName>
        <fullName evidence="4">Dihydrodipicolinate synthase</fullName>
    </submittedName>
</protein>
<dbReference type="Gene3D" id="3.10.120.10">
    <property type="entry name" value="Cytochrome b5-like heme/steroid binding domain"/>
    <property type="match status" value="1"/>
</dbReference>
<dbReference type="InterPro" id="IPR001199">
    <property type="entry name" value="Cyt_B5-like_heme/steroid-bd"/>
</dbReference>
<evidence type="ECO:0000259" key="3">
    <source>
        <dbReference type="SMART" id="SM01117"/>
    </source>
</evidence>
<comment type="similarity">
    <text evidence="1">Belongs to the cytochrome b5 family. MAPR subfamily.</text>
</comment>
<dbReference type="PANTHER" id="PTHR10281">
    <property type="entry name" value="MEMBRANE-ASSOCIATED PROGESTERONE RECEPTOR COMPONENT-RELATED"/>
    <property type="match status" value="1"/>
</dbReference>
<dbReference type="InterPro" id="IPR036400">
    <property type="entry name" value="Cyt_B5-like_heme/steroid_sf"/>
</dbReference>
<organism evidence="4 5">
    <name type="scientific">Coemansia pectinata</name>
    <dbReference type="NCBI Taxonomy" id="1052879"/>
    <lineage>
        <taxon>Eukaryota</taxon>
        <taxon>Fungi</taxon>
        <taxon>Fungi incertae sedis</taxon>
        <taxon>Zoopagomycota</taxon>
        <taxon>Kickxellomycotina</taxon>
        <taxon>Kickxellomycetes</taxon>
        <taxon>Kickxellales</taxon>
        <taxon>Kickxellaceae</taxon>
        <taxon>Coemansia</taxon>
    </lineage>
</organism>
<dbReference type="OrthoDB" id="547796at2759"/>
<dbReference type="GO" id="GO:0016020">
    <property type="term" value="C:membrane"/>
    <property type="evidence" value="ECO:0007669"/>
    <property type="project" value="TreeGrafter"/>
</dbReference>
<dbReference type="EMBL" id="JANBUH010000127">
    <property type="protein sequence ID" value="KAJ2754285.1"/>
    <property type="molecule type" value="Genomic_DNA"/>
</dbReference>
<dbReference type="GO" id="GO:0020037">
    <property type="term" value="F:heme binding"/>
    <property type="evidence" value="ECO:0007669"/>
    <property type="project" value="UniProtKB-ARBA"/>
</dbReference>
<evidence type="ECO:0000313" key="4">
    <source>
        <dbReference type="EMBL" id="KAJ2754285.1"/>
    </source>
</evidence>
<gene>
    <name evidence="4" type="primary">DAP1_1</name>
    <name evidence="4" type="ORF">GGI19_002519</name>
</gene>
<dbReference type="Proteomes" id="UP001140011">
    <property type="component" value="Unassembled WGS sequence"/>
</dbReference>
<keyword evidence="5" id="KW-1185">Reference proteome</keyword>
<proteinExistence type="inferred from homology"/>
<dbReference type="AlphaFoldDB" id="A0A9W8H1F2"/>
<feature type="region of interest" description="Disordered" evidence="2">
    <location>
        <begin position="212"/>
        <end position="264"/>
    </location>
</feature>
<dbReference type="GO" id="GO:0012505">
    <property type="term" value="C:endomembrane system"/>
    <property type="evidence" value="ECO:0007669"/>
    <property type="project" value="TreeGrafter"/>
</dbReference>
<dbReference type="SUPFAM" id="SSF55856">
    <property type="entry name" value="Cytochrome b5-like heme/steroid binding domain"/>
    <property type="match status" value="1"/>
</dbReference>
<evidence type="ECO:0000256" key="1">
    <source>
        <dbReference type="ARBA" id="ARBA00038357"/>
    </source>
</evidence>
<dbReference type="FunFam" id="3.10.120.10:FF:000003">
    <property type="entry name" value="membrane-associated progesterone receptor component 1"/>
    <property type="match status" value="1"/>
</dbReference>
<dbReference type="InterPro" id="IPR050577">
    <property type="entry name" value="MAPR/NEUFC/NENF-like"/>
</dbReference>
<sequence length="264" mass="27912">MSHATIATATASAVEAASTAAAEATRQGAPVVSQFFRSLVPDPTSPIQLVLLGLAGYFAVRSALASRSKGPEKFAMANVQEAVVPTKRDFTPEELAECDGHDEETPLHIAVRRVVYDVSKARGFYGPGGPYANFAGRDASRGLALGAFDTSILTDLDDPVDTLEDLDKAENEALDEWATFFAGKYVPVGRLVDAPMTPERVAAAEKKAAAKEAAEKEAAEKKAAEKEAAEKEAAEKKEAAAKEAAEKEAAAEKEVADTETKKDI</sequence>
<evidence type="ECO:0000313" key="5">
    <source>
        <dbReference type="Proteomes" id="UP001140011"/>
    </source>
</evidence>
<dbReference type="Pfam" id="PF00173">
    <property type="entry name" value="Cyt-b5"/>
    <property type="match status" value="1"/>
</dbReference>
<name>A0A9W8H1F2_9FUNG</name>
<comment type="caution">
    <text evidence="4">The sequence shown here is derived from an EMBL/GenBank/DDBJ whole genome shotgun (WGS) entry which is preliminary data.</text>
</comment>
<evidence type="ECO:0000256" key="2">
    <source>
        <dbReference type="SAM" id="MobiDB-lite"/>
    </source>
</evidence>
<reference evidence="4" key="1">
    <citation type="submission" date="2022-07" db="EMBL/GenBank/DDBJ databases">
        <title>Phylogenomic reconstructions and comparative analyses of Kickxellomycotina fungi.</title>
        <authorList>
            <person name="Reynolds N.K."/>
            <person name="Stajich J.E."/>
            <person name="Barry K."/>
            <person name="Grigoriev I.V."/>
            <person name="Crous P."/>
            <person name="Smith M.E."/>
        </authorList>
    </citation>
    <scope>NUCLEOTIDE SEQUENCE</scope>
    <source>
        <strain evidence="4">BCRC 34297</strain>
    </source>
</reference>
<dbReference type="SMART" id="SM01117">
    <property type="entry name" value="Cyt-b5"/>
    <property type="match status" value="1"/>
</dbReference>
<accession>A0A9W8H1F2</accession>
<feature type="domain" description="Cytochrome b5 heme-binding" evidence="3">
    <location>
        <begin position="90"/>
        <end position="192"/>
    </location>
</feature>